<dbReference type="Proteomes" id="UP000651010">
    <property type="component" value="Unassembled WGS sequence"/>
</dbReference>
<evidence type="ECO:0000313" key="2">
    <source>
        <dbReference type="Proteomes" id="UP000651010"/>
    </source>
</evidence>
<dbReference type="RefSeq" id="WP_192554354.1">
    <property type="nucleotide sequence ID" value="NZ_JACZZA010000001.1"/>
</dbReference>
<proteinExistence type="predicted"/>
<name>A0ABR9G683_9GAMM</name>
<evidence type="ECO:0000313" key="1">
    <source>
        <dbReference type="EMBL" id="MBE1159535.1"/>
    </source>
</evidence>
<organism evidence="1 2">
    <name type="scientific">Dyella acidiphila</name>
    <dbReference type="NCBI Taxonomy" id="2775866"/>
    <lineage>
        <taxon>Bacteria</taxon>
        <taxon>Pseudomonadati</taxon>
        <taxon>Pseudomonadota</taxon>
        <taxon>Gammaproteobacteria</taxon>
        <taxon>Lysobacterales</taxon>
        <taxon>Rhodanobacteraceae</taxon>
        <taxon>Dyella</taxon>
    </lineage>
</organism>
<gene>
    <name evidence="1" type="ORF">IGX34_04000</name>
</gene>
<protein>
    <submittedName>
        <fullName evidence="1">Uncharacterized protein</fullName>
    </submittedName>
</protein>
<reference evidence="1 2" key="1">
    <citation type="submission" date="2020-09" db="EMBL/GenBank/DDBJ databases">
        <title>Dyella sp. 7MK23 isolated from forest soil.</title>
        <authorList>
            <person name="Fu J."/>
        </authorList>
    </citation>
    <scope>NUCLEOTIDE SEQUENCE [LARGE SCALE GENOMIC DNA]</scope>
    <source>
        <strain evidence="1 2">7MK23</strain>
    </source>
</reference>
<keyword evidence="2" id="KW-1185">Reference proteome</keyword>
<sequence>MRKKDSSHACLRQAFKGRDIEQKHGDVPIRIFRMIYGSGFAPAFSASHGLRHTLAILDRPSLDKLLADEKCGVLDAKVALAVAQETQRELLTH</sequence>
<accession>A0ABR9G683</accession>
<dbReference type="EMBL" id="JACZZA010000001">
    <property type="protein sequence ID" value="MBE1159535.1"/>
    <property type="molecule type" value="Genomic_DNA"/>
</dbReference>
<comment type="caution">
    <text evidence="1">The sequence shown here is derived from an EMBL/GenBank/DDBJ whole genome shotgun (WGS) entry which is preliminary data.</text>
</comment>